<protein>
    <submittedName>
        <fullName evidence="1">26960_t:CDS:1</fullName>
    </submittedName>
</protein>
<gene>
    <name evidence="1" type="ORF">RPERSI_LOCUS20991</name>
</gene>
<name>A0ACA9RPE4_9GLOM</name>
<keyword evidence="2" id="KW-1185">Reference proteome</keyword>
<evidence type="ECO:0000313" key="2">
    <source>
        <dbReference type="Proteomes" id="UP000789920"/>
    </source>
</evidence>
<evidence type="ECO:0000313" key="1">
    <source>
        <dbReference type="EMBL" id="CAG8800796.1"/>
    </source>
</evidence>
<feature type="non-terminal residue" evidence="1">
    <location>
        <position position="189"/>
    </location>
</feature>
<reference evidence="1" key="1">
    <citation type="submission" date="2021-06" db="EMBL/GenBank/DDBJ databases">
        <authorList>
            <person name="Kallberg Y."/>
            <person name="Tangrot J."/>
            <person name="Rosling A."/>
        </authorList>
    </citation>
    <scope>NUCLEOTIDE SEQUENCE</scope>
    <source>
        <strain evidence="1">MA461A</strain>
    </source>
</reference>
<dbReference type="Proteomes" id="UP000789920">
    <property type="component" value="Unassembled WGS sequence"/>
</dbReference>
<accession>A0ACA9RPE4</accession>
<comment type="caution">
    <text evidence="1">The sequence shown here is derived from an EMBL/GenBank/DDBJ whole genome shotgun (WGS) entry which is preliminary data.</text>
</comment>
<sequence>MSTSNIATHVSTKQCSCYNKVKPTNEFISQRGTKIQEFSRCNPCTEHERQNTPSLSLSHENKLFLSLSHENTLSLILNHENTSSFLLSQEDISSFPLSHEDTLFLTLNYKDILFLFLSHKNMLPISSNRIMSSNSDSIKSNKNENKIIYNICDLEEFVAIKFKDHIEFTIIVKIEDELVNEENLSLELN</sequence>
<proteinExistence type="predicted"/>
<organism evidence="1 2">
    <name type="scientific">Racocetra persica</name>
    <dbReference type="NCBI Taxonomy" id="160502"/>
    <lineage>
        <taxon>Eukaryota</taxon>
        <taxon>Fungi</taxon>
        <taxon>Fungi incertae sedis</taxon>
        <taxon>Mucoromycota</taxon>
        <taxon>Glomeromycotina</taxon>
        <taxon>Glomeromycetes</taxon>
        <taxon>Diversisporales</taxon>
        <taxon>Gigasporaceae</taxon>
        <taxon>Racocetra</taxon>
    </lineage>
</organism>
<dbReference type="EMBL" id="CAJVQC010060465">
    <property type="protein sequence ID" value="CAG8800796.1"/>
    <property type="molecule type" value="Genomic_DNA"/>
</dbReference>